<proteinExistence type="predicted"/>
<comment type="subcellular location">
    <subcellularLocation>
        <location evidence="1">Cell membrane</location>
        <topology evidence="1">Multi-pass membrane protein</topology>
    </subcellularLocation>
</comment>
<feature type="transmembrane region" description="Helical" evidence="7">
    <location>
        <begin position="47"/>
        <end position="68"/>
    </location>
</feature>
<dbReference type="InterPro" id="IPR020846">
    <property type="entry name" value="MFS_dom"/>
</dbReference>
<dbReference type="GO" id="GO:0005886">
    <property type="term" value="C:plasma membrane"/>
    <property type="evidence" value="ECO:0007669"/>
    <property type="project" value="UniProtKB-SubCell"/>
</dbReference>
<dbReference type="Pfam" id="PF05977">
    <property type="entry name" value="MFS_3"/>
    <property type="match status" value="1"/>
</dbReference>
<dbReference type="CDD" id="cd06173">
    <property type="entry name" value="MFS_MefA_like"/>
    <property type="match status" value="1"/>
</dbReference>
<feature type="transmembrane region" description="Helical" evidence="7">
    <location>
        <begin position="290"/>
        <end position="305"/>
    </location>
</feature>
<keyword evidence="4 7" id="KW-0812">Transmembrane</keyword>
<name>A0A150IIX5_9EURY</name>
<dbReference type="Proteomes" id="UP000092401">
    <property type="component" value="Unassembled WGS sequence"/>
</dbReference>
<keyword evidence="2" id="KW-0813">Transport</keyword>
<dbReference type="PANTHER" id="PTHR23513">
    <property type="entry name" value="INTEGRAL MEMBRANE EFFLUX PROTEIN-RELATED"/>
    <property type="match status" value="1"/>
</dbReference>
<organism evidence="9 10">
    <name type="scientific">Candidatus Methanofastidiosum methylothiophilum</name>
    <dbReference type="NCBI Taxonomy" id="1705564"/>
    <lineage>
        <taxon>Archaea</taxon>
        <taxon>Methanobacteriati</taxon>
        <taxon>Methanobacteriota</taxon>
        <taxon>Stenosarchaea group</taxon>
        <taxon>Candidatus Methanofastidiosia</taxon>
        <taxon>Candidatus Methanofastidiosales</taxon>
        <taxon>Candidatus Methanofastidiosaceae</taxon>
        <taxon>Candidatus Methanofastidiosum</taxon>
    </lineage>
</organism>
<sequence>MNFSDTFRSLKNKNYRIFYIGQGISLIGTWMQQVATSWLIYRLTGSAIALGVSTFLSQIPALIFSPIAGTYIDKMNKLTIVKLMQFLMMIVAFLLGVFTLTEIITVKLVYILYCILGILNAIEIPARQSMFVELIDKKEDLPNAIALNSSLFNAARLVGPSIAGLLLLKISEGYCFIINAISFLFVLFSLFAVKVSKKEVSLENHNILNSLKEGFNFIMKTADVSYPILLLAIFSLFGISFTTILPVIAVKMYSGASNILGFLMSSLGLGALASTLMLASRRNFDNMKKTIIISSIIFAFSLIIFSFSKLFIIGIIVIFIAGGSMVLQNSSTNAMVQSKTGDNMRGRVMGFYTFAFRGIMPFGSLIIGFLTEKISASGALIICGSICLAASIFIGTRLFILKRFN</sequence>
<feature type="transmembrane region" description="Helical" evidence="7">
    <location>
        <begin position="311"/>
        <end position="327"/>
    </location>
</feature>
<protein>
    <submittedName>
        <fullName evidence="9">Enterobactin exporter EntS</fullName>
    </submittedName>
</protein>
<dbReference type="SUPFAM" id="SSF103473">
    <property type="entry name" value="MFS general substrate transporter"/>
    <property type="match status" value="1"/>
</dbReference>
<evidence type="ECO:0000259" key="8">
    <source>
        <dbReference type="PROSITE" id="PS50850"/>
    </source>
</evidence>
<keyword evidence="5 7" id="KW-1133">Transmembrane helix</keyword>
<evidence type="ECO:0000256" key="5">
    <source>
        <dbReference type="ARBA" id="ARBA00022989"/>
    </source>
</evidence>
<dbReference type="GO" id="GO:0022857">
    <property type="term" value="F:transmembrane transporter activity"/>
    <property type="evidence" value="ECO:0007669"/>
    <property type="project" value="InterPro"/>
</dbReference>
<comment type="caution">
    <text evidence="9">The sequence shown here is derived from an EMBL/GenBank/DDBJ whole genome shotgun (WGS) entry which is preliminary data.</text>
</comment>
<accession>A0A150IIX5</accession>
<keyword evidence="6 7" id="KW-0472">Membrane</keyword>
<evidence type="ECO:0000256" key="4">
    <source>
        <dbReference type="ARBA" id="ARBA00022692"/>
    </source>
</evidence>
<dbReference type="PROSITE" id="PS50850">
    <property type="entry name" value="MFS"/>
    <property type="match status" value="1"/>
</dbReference>
<keyword evidence="3" id="KW-1003">Cell membrane</keyword>
<dbReference type="EMBL" id="LNGE01000035">
    <property type="protein sequence ID" value="KYC44963.1"/>
    <property type="molecule type" value="Genomic_DNA"/>
</dbReference>
<evidence type="ECO:0000256" key="7">
    <source>
        <dbReference type="SAM" id="Phobius"/>
    </source>
</evidence>
<evidence type="ECO:0000313" key="10">
    <source>
        <dbReference type="Proteomes" id="UP000092401"/>
    </source>
</evidence>
<evidence type="ECO:0000256" key="3">
    <source>
        <dbReference type="ARBA" id="ARBA00022475"/>
    </source>
</evidence>
<dbReference type="AlphaFoldDB" id="A0A150IIX5"/>
<feature type="transmembrane region" description="Helical" evidence="7">
    <location>
        <begin position="228"/>
        <end position="253"/>
    </location>
</feature>
<dbReference type="PATRIC" id="fig|1706436.3.peg.1286"/>
<evidence type="ECO:0000256" key="6">
    <source>
        <dbReference type="ARBA" id="ARBA00023136"/>
    </source>
</evidence>
<feature type="transmembrane region" description="Helical" evidence="7">
    <location>
        <begin position="376"/>
        <end position="400"/>
    </location>
</feature>
<dbReference type="PANTHER" id="PTHR23513:SF11">
    <property type="entry name" value="STAPHYLOFERRIN A TRANSPORTER"/>
    <property type="match status" value="1"/>
</dbReference>
<dbReference type="Gene3D" id="1.20.1250.20">
    <property type="entry name" value="MFS general substrate transporter like domains"/>
    <property type="match status" value="1"/>
</dbReference>
<dbReference type="InterPro" id="IPR036259">
    <property type="entry name" value="MFS_trans_sf"/>
</dbReference>
<evidence type="ECO:0000256" key="2">
    <source>
        <dbReference type="ARBA" id="ARBA00022448"/>
    </source>
</evidence>
<reference evidence="9 10" key="1">
    <citation type="journal article" date="2016" name="ISME J.">
        <title>Chasing the elusive Euryarchaeota class WSA2: genomes reveal a uniquely fastidious methyl-reducing methanogen.</title>
        <authorList>
            <person name="Nobu M.K."/>
            <person name="Narihiro T."/>
            <person name="Kuroda K."/>
            <person name="Mei R."/>
            <person name="Liu W.T."/>
        </authorList>
    </citation>
    <scope>NUCLEOTIDE SEQUENCE [LARGE SCALE GENOMIC DNA]</scope>
    <source>
        <strain evidence="9">B03fssc0709_Meth_Bin005</strain>
    </source>
</reference>
<feature type="transmembrane region" description="Helical" evidence="7">
    <location>
        <begin position="348"/>
        <end position="370"/>
    </location>
</feature>
<feature type="transmembrane region" description="Helical" evidence="7">
    <location>
        <begin position="259"/>
        <end position="278"/>
    </location>
</feature>
<gene>
    <name evidence="9" type="ORF">APG10_01271</name>
</gene>
<evidence type="ECO:0000256" key="1">
    <source>
        <dbReference type="ARBA" id="ARBA00004651"/>
    </source>
</evidence>
<evidence type="ECO:0000313" key="9">
    <source>
        <dbReference type="EMBL" id="KYC44963.1"/>
    </source>
</evidence>
<feature type="transmembrane region" description="Helical" evidence="7">
    <location>
        <begin position="17"/>
        <end position="41"/>
    </location>
</feature>
<feature type="domain" description="Major facilitator superfamily (MFS) profile" evidence="8">
    <location>
        <begin position="9"/>
        <end position="402"/>
    </location>
</feature>
<feature type="transmembrane region" description="Helical" evidence="7">
    <location>
        <begin position="174"/>
        <end position="193"/>
    </location>
</feature>
<dbReference type="InterPro" id="IPR010290">
    <property type="entry name" value="TM_effector"/>
</dbReference>